<dbReference type="InterPro" id="IPR020568">
    <property type="entry name" value="Ribosomal_Su5_D2-typ_SF"/>
</dbReference>
<dbReference type="InterPro" id="IPR004463">
    <property type="entry name" value="UDP-acyl_GlcNac_deAcase"/>
</dbReference>
<evidence type="ECO:0000256" key="3">
    <source>
        <dbReference type="ARBA" id="ARBA00012745"/>
    </source>
</evidence>
<dbReference type="GO" id="GO:0016020">
    <property type="term" value="C:membrane"/>
    <property type="evidence" value="ECO:0007669"/>
    <property type="project" value="GOC"/>
</dbReference>
<keyword evidence="8" id="KW-0862">Zinc</keyword>
<dbReference type="GO" id="GO:0046872">
    <property type="term" value="F:metal ion binding"/>
    <property type="evidence" value="ECO:0007669"/>
    <property type="project" value="UniProtKB-KW"/>
</dbReference>
<evidence type="ECO:0000256" key="6">
    <source>
        <dbReference type="ARBA" id="ARBA00022723"/>
    </source>
</evidence>
<gene>
    <name evidence="11" type="primary">lpxC_7</name>
    <name evidence="11" type="ORF">SDC9_52124</name>
</gene>
<evidence type="ECO:0000256" key="2">
    <source>
        <dbReference type="ARBA" id="ARBA00005002"/>
    </source>
</evidence>
<comment type="cofactor">
    <cofactor evidence="1">
        <name>Zn(2+)</name>
        <dbReference type="ChEBI" id="CHEBI:29105"/>
    </cofactor>
</comment>
<dbReference type="PANTHER" id="PTHR33694">
    <property type="entry name" value="UDP-3-O-ACYL-N-ACETYLGLUCOSAMINE DEACETYLASE 1, MITOCHONDRIAL-RELATED"/>
    <property type="match status" value="1"/>
</dbReference>
<dbReference type="InterPro" id="IPR015870">
    <property type="entry name" value="UDP-acyl_N-AcGlcN_deAcase_N"/>
</dbReference>
<organism evidence="11">
    <name type="scientific">bioreactor metagenome</name>
    <dbReference type="NCBI Taxonomy" id="1076179"/>
    <lineage>
        <taxon>unclassified sequences</taxon>
        <taxon>metagenomes</taxon>
        <taxon>ecological metagenomes</taxon>
    </lineage>
</organism>
<evidence type="ECO:0000256" key="1">
    <source>
        <dbReference type="ARBA" id="ARBA00001947"/>
    </source>
</evidence>
<keyword evidence="5" id="KW-0441">Lipid A biosynthesis</keyword>
<evidence type="ECO:0000256" key="5">
    <source>
        <dbReference type="ARBA" id="ARBA00022556"/>
    </source>
</evidence>
<evidence type="ECO:0000256" key="7">
    <source>
        <dbReference type="ARBA" id="ARBA00022801"/>
    </source>
</evidence>
<evidence type="ECO:0000256" key="10">
    <source>
        <dbReference type="ARBA" id="ARBA00024535"/>
    </source>
</evidence>
<comment type="catalytic activity">
    <reaction evidence="10">
        <text>a UDP-3-O-[(3R)-3-hydroxyacyl]-N-acetyl-alpha-D-glucosamine + H2O = a UDP-3-O-[(3R)-3-hydroxyacyl]-alpha-D-glucosamine + acetate</text>
        <dbReference type="Rhea" id="RHEA:67816"/>
        <dbReference type="ChEBI" id="CHEBI:15377"/>
        <dbReference type="ChEBI" id="CHEBI:30089"/>
        <dbReference type="ChEBI" id="CHEBI:137740"/>
        <dbReference type="ChEBI" id="CHEBI:173225"/>
        <dbReference type="EC" id="3.5.1.108"/>
    </reaction>
</comment>
<dbReference type="EC" id="3.5.1.108" evidence="3"/>
<dbReference type="Gene3D" id="3.30.1700.10">
    <property type="entry name" value="lpxc deacetylase, domain 2"/>
    <property type="match status" value="1"/>
</dbReference>
<dbReference type="HAMAP" id="MF_00388">
    <property type="entry name" value="LpxC"/>
    <property type="match status" value="1"/>
</dbReference>
<dbReference type="EMBL" id="VSSQ01001169">
    <property type="protein sequence ID" value="MPM05829.1"/>
    <property type="molecule type" value="Genomic_DNA"/>
</dbReference>
<dbReference type="PANTHER" id="PTHR33694:SF1">
    <property type="entry name" value="UDP-3-O-ACYL-N-ACETYLGLUCOSAMINE DEACETYLASE 1, MITOCHONDRIAL-RELATED"/>
    <property type="match status" value="1"/>
</dbReference>
<comment type="pathway">
    <text evidence="2">Glycolipid biosynthesis; lipid IV(A) biosynthesis; lipid IV(A) from (3R)-3-hydroxytetradecanoyl-[acyl-carrier-protein] and UDP-N-acetyl-alpha-D-glucosamine: step 2/6.</text>
</comment>
<dbReference type="SUPFAM" id="SSF54211">
    <property type="entry name" value="Ribosomal protein S5 domain 2-like"/>
    <property type="match status" value="2"/>
</dbReference>
<protein>
    <recommendedName>
        <fullName evidence="3">UDP-3-O-acyl-N-acetylglucosamine deacetylase</fullName>
        <ecNumber evidence="3">3.5.1.108</ecNumber>
    </recommendedName>
</protein>
<evidence type="ECO:0000256" key="9">
    <source>
        <dbReference type="ARBA" id="ARBA00023098"/>
    </source>
</evidence>
<keyword evidence="7 11" id="KW-0378">Hydrolase</keyword>
<sequence>MSRQKTIREPIEIQGKGIHTGCTTTMRFLPAPPNHGYAFCRIDLPGKPIIKALAQNVFDTSRGTSIREGIAVVRTVEHVLAAVLGCDLDNIMIEINSEETPILDGSSAPFTNILQKAGIVEQDAIRITYNVQKKVYLKDNDKDVEMWLVPDDGYRISTMVDYDSKVLASQNALLKSVGDFNSEFSKARTFVFLSEVEMLLQRKLIQGGDIKNAVVFVDRMLSQDELDHLATVFNQPKVDVLKEGVLNNIELYYPNEPARHKTLDVFGDLSLVGCRFTGHIIANKPGHKTNVEFARMIQNQIQKTYGIEIA</sequence>
<dbReference type="UniPathway" id="UPA00359">
    <property type="reaction ID" value="UER00478"/>
</dbReference>
<evidence type="ECO:0000256" key="8">
    <source>
        <dbReference type="ARBA" id="ARBA00022833"/>
    </source>
</evidence>
<evidence type="ECO:0000256" key="4">
    <source>
        <dbReference type="ARBA" id="ARBA00022516"/>
    </source>
</evidence>
<proteinExistence type="inferred from homology"/>
<dbReference type="Pfam" id="PF03331">
    <property type="entry name" value="LpxC"/>
    <property type="match status" value="2"/>
</dbReference>
<dbReference type="Gene3D" id="3.30.230.20">
    <property type="entry name" value="lpxc deacetylase, domain 1"/>
    <property type="match status" value="1"/>
</dbReference>
<dbReference type="AlphaFoldDB" id="A0A644WQ68"/>
<keyword evidence="4" id="KW-0444">Lipid biosynthesis</keyword>
<name>A0A644WQ68_9ZZZZ</name>
<reference evidence="11" key="1">
    <citation type="submission" date="2019-08" db="EMBL/GenBank/DDBJ databases">
        <authorList>
            <person name="Kucharzyk K."/>
            <person name="Murdoch R.W."/>
            <person name="Higgins S."/>
            <person name="Loffler F."/>
        </authorList>
    </citation>
    <scope>NUCLEOTIDE SEQUENCE</scope>
</reference>
<keyword evidence="9" id="KW-0443">Lipid metabolism</keyword>
<evidence type="ECO:0000313" key="11">
    <source>
        <dbReference type="EMBL" id="MPM05829.1"/>
    </source>
</evidence>
<accession>A0A644WQ68</accession>
<keyword evidence="6" id="KW-0479">Metal-binding</keyword>
<comment type="caution">
    <text evidence="11">The sequence shown here is derived from an EMBL/GenBank/DDBJ whole genome shotgun (WGS) entry which is preliminary data.</text>
</comment>
<dbReference type="GO" id="GO:0009245">
    <property type="term" value="P:lipid A biosynthetic process"/>
    <property type="evidence" value="ECO:0007669"/>
    <property type="project" value="UniProtKB-KW"/>
</dbReference>
<dbReference type="GO" id="GO:0103117">
    <property type="term" value="F:UDP-3-O-acyl-N-acetylglucosamine deacetylase activity"/>
    <property type="evidence" value="ECO:0007669"/>
    <property type="project" value="UniProtKB-EC"/>
</dbReference>
<dbReference type="InterPro" id="IPR011334">
    <property type="entry name" value="UDP-acyl_GlcNac_deAcase_C"/>
</dbReference>